<feature type="binding site" evidence="7">
    <location>
        <position position="115"/>
    </location>
    <ligand>
        <name>substrate</name>
    </ligand>
</feature>
<dbReference type="InterPro" id="IPR002645">
    <property type="entry name" value="STAS_dom"/>
</dbReference>
<accession>A0A9X3MRV4</accession>
<dbReference type="GO" id="GO:0006543">
    <property type="term" value="P:L-glutamine catabolic process"/>
    <property type="evidence" value="ECO:0007669"/>
    <property type="project" value="TreeGrafter"/>
</dbReference>
<evidence type="ECO:0000256" key="7">
    <source>
        <dbReference type="HAMAP-Rule" id="MF_00313"/>
    </source>
</evidence>
<dbReference type="PROSITE" id="PS50801">
    <property type="entry name" value="STAS"/>
    <property type="match status" value="1"/>
</dbReference>
<dbReference type="InterPro" id="IPR036513">
    <property type="entry name" value="STAS_dom_sf"/>
</dbReference>
<evidence type="ECO:0000256" key="1">
    <source>
        <dbReference type="ARBA" id="ARBA00011076"/>
    </source>
</evidence>
<evidence type="ECO:0000256" key="2">
    <source>
        <dbReference type="ARBA" id="ARBA00011881"/>
    </source>
</evidence>
<evidence type="ECO:0000313" key="9">
    <source>
        <dbReference type="EMBL" id="MDA0160040.1"/>
    </source>
</evidence>
<dbReference type="NCBIfam" id="TIGR03814">
    <property type="entry name" value="Gln_ase"/>
    <property type="match status" value="1"/>
</dbReference>
<evidence type="ECO:0000256" key="4">
    <source>
        <dbReference type="ARBA" id="ARBA00022801"/>
    </source>
</evidence>
<dbReference type="InterPro" id="IPR015868">
    <property type="entry name" value="Glutaminase"/>
</dbReference>
<feature type="binding site" evidence="7">
    <location>
        <position position="237"/>
    </location>
    <ligand>
        <name>substrate</name>
    </ligand>
</feature>
<dbReference type="GO" id="GO:0006537">
    <property type="term" value="P:glutamate biosynthetic process"/>
    <property type="evidence" value="ECO:0007669"/>
    <property type="project" value="TreeGrafter"/>
</dbReference>
<feature type="binding site" evidence="7">
    <location>
        <position position="154"/>
    </location>
    <ligand>
        <name>substrate</name>
    </ligand>
</feature>
<keyword evidence="10" id="KW-1185">Reference proteome</keyword>
<feature type="binding site" evidence="7">
    <location>
        <position position="65"/>
    </location>
    <ligand>
        <name>substrate</name>
    </ligand>
</feature>
<dbReference type="Proteomes" id="UP001149140">
    <property type="component" value="Unassembled WGS sequence"/>
</dbReference>
<feature type="binding site" evidence="7">
    <location>
        <position position="185"/>
    </location>
    <ligand>
        <name>substrate</name>
    </ligand>
</feature>
<comment type="subunit">
    <text evidence="2 7">Homotetramer.</text>
</comment>
<feature type="binding site" evidence="7">
    <location>
        <position position="255"/>
    </location>
    <ligand>
        <name>substrate</name>
    </ligand>
</feature>
<dbReference type="Gene3D" id="3.40.710.10">
    <property type="entry name" value="DD-peptidase/beta-lactamase superfamily"/>
    <property type="match status" value="1"/>
</dbReference>
<dbReference type="EMBL" id="JAPDOD010000004">
    <property type="protein sequence ID" value="MDA0160040.1"/>
    <property type="molecule type" value="Genomic_DNA"/>
</dbReference>
<feature type="domain" description="STAS" evidence="8">
    <location>
        <begin position="319"/>
        <end position="367"/>
    </location>
</feature>
<evidence type="ECO:0000259" key="8">
    <source>
        <dbReference type="PROSITE" id="PS50801"/>
    </source>
</evidence>
<dbReference type="Gene3D" id="3.30.750.24">
    <property type="entry name" value="STAS domain"/>
    <property type="match status" value="1"/>
</dbReference>
<keyword evidence="4 7" id="KW-0378">Hydrolase</keyword>
<evidence type="ECO:0000256" key="3">
    <source>
        <dbReference type="ARBA" id="ARBA00012918"/>
    </source>
</evidence>
<keyword evidence="7" id="KW-0007">Acetylation</keyword>
<gene>
    <name evidence="7 9" type="primary">glsA</name>
    <name evidence="9" type="ORF">OM076_07190</name>
</gene>
<name>A0A9X3MRV4_9ACTN</name>
<dbReference type="HAMAP" id="MF_00313">
    <property type="entry name" value="Glutaminase"/>
    <property type="match status" value="1"/>
</dbReference>
<dbReference type="EC" id="3.5.1.2" evidence="3 7"/>
<reference evidence="9" key="1">
    <citation type="submission" date="2022-10" db="EMBL/GenBank/DDBJ databases">
        <title>The WGS of Solirubrobacter ginsenosidimutans DSM 21036.</title>
        <authorList>
            <person name="Jiang Z."/>
        </authorList>
    </citation>
    <scope>NUCLEOTIDE SEQUENCE</scope>
    <source>
        <strain evidence="9">DSM 21036</strain>
    </source>
</reference>
<sequence length="372" mass="38598">MSDPITRALDALRRECIDEAGEGALADYIPELSRADPSQFGIVLESHEGDAYAVGDATAPFTIQSISKPFVHALALEDLGLDAVYARVGAEPSGEPFNAISLEPGTGRPANPLVNAGAILTTSLVRGGFERIAAGLSAFAGRPLEVDEAVFASERRTGDRNRAIAHLMRGAGSLRGDVDEVLDTYFRQCALIVTAADLAVMAATLANAGRDPVSGARVVGEETAQHVLSVMAMCGMYDSAGAWMLRVGLPAKSGVSGGVLAVSPGQFGIGLFSPPLDATGNSVRGVLACERLAARFGLHLLHDATAGASAAKVLPDGDVLRLRGDIDFAAAELVLRLSREHGGAPLVLDFSGVTRLHPVAQRLLEALPGHPA</sequence>
<evidence type="ECO:0000313" key="10">
    <source>
        <dbReference type="Proteomes" id="UP001149140"/>
    </source>
</evidence>
<dbReference type="GO" id="GO:0004359">
    <property type="term" value="F:glutaminase activity"/>
    <property type="evidence" value="ECO:0007669"/>
    <property type="project" value="UniProtKB-UniRule"/>
</dbReference>
<organism evidence="9 10">
    <name type="scientific">Solirubrobacter ginsenosidimutans</name>
    <dbReference type="NCBI Taxonomy" id="490573"/>
    <lineage>
        <taxon>Bacteria</taxon>
        <taxon>Bacillati</taxon>
        <taxon>Actinomycetota</taxon>
        <taxon>Thermoleophilia</taxon>
        <taxon>Solirubrobacterales</taxon>
        <taxon>Solirubrobacteraceae</taxon>
        <taxon>Solirubrobacter</taxon>
    </lineage>
</organism>
<dbReference type="FunFam" id="3.40.710.10:FF:000005">
    <property type="entry name" value="Glutaminase"/>
    <property type="match status" value="1"/>
</dbReference>
<dbReference type="InterPro" id="IPR012338">
    <property type="entry name" value="Beta-lactam/transpept-like"/>
</dbReference>
<evidence type="ECO:0000256" key="5">
    <source>
        <dbReference type="ARBA" id="ARBA00049534"/>
    </source>
</evidence>
<dbReference type="AlphaFoldDB" id="A0A9X3MRV4"/>
<dbReference type="Pfam" id="PF04960">
    <property type="entry name" value="Glutaminase"/>
    <property type="match status" value="1"/>
</dbReference>
<dbReference type="SUPFAM" id="SSF56601">
    <property type="entry name" value="beta-lactamase/transpeptidase-like"/>
    <property type="match status" value="1"/>
</dbReference>
<comment type="similarity">
    <text evidence="1 7">Belongs to the glutaminase family.</text>
</comment>
<feature type="binding site" evidence="7">
    <location>
        <position position="161"/>
    </location>
    <ligand>
        <name>substrate</name>
    </ligand>
</feature>
<protein>
    <recommendedName>
        <fullName evidence="6 7">Glutaminase</fullName>
        <ecNumber evidence="3 7">3.5.1.2</ecNumber>
    </recommendedName>
</protein>
<evidence type="ECO:0000256" key="6">
    <source>
        <dbReference type="ARBA" id="ARBA00070405"/>
    </source>
</evidence>
<dbReference type="RefSeq" id="WP_270038808.1">
    <property type="nucleotide sequence ID" value="NZ_JAPDOD010000004.1"/>
</dbReference>
<comment type="caution">
    <text evidence="9">The sequence shown here is derived from an EMBL/GenBank/DDBJ whole genome shotgun (WGS) entry which is preliminary data.</text>
</comment>
<dbReference type="PANTHER" id="PTHR12544">
    <property type="entry name" value="GLUTAMINASE"/>
    <property type="match status" value="1"/>
</dbReference>
<dbReference type="PANTHER" id="PTHR12544:SF29">
    <property type="entry name" value="GLUTAMINASE"/>
    <property type="match status" value="1"/>
</dbReference>
<proteinExistence type="inferred from homology"/>
<comment type="catalytic activity">
    <reaction evidence="5 7">
        <text>L-glutamine + H2O = L-glutamate + NH4(+)</text>
        <dbReference type="Rhea" id="RHEA:15889"/>
        <dbReference type="ChEBI" id="CHEBI:15377"/>
        <dbReference type="ChEBI" id="CHEBI:28938"/>
        <dbReference type="ChEBI" id="CHEBI:29985"/>
        <dbReference type="ChEBI" id="CHEBI:58359"/>
        <dbReference type="EC" id="3.5.1.2"/>
    </reaction>
</comment>